<feature type="signal peptide" evidence="2">
    <location>
        <begin position="1"/>
        <end position="32"/>
    </location>
</feature>
<feature type="domain" description="Purple acid phosphatase N-terminal" evidence="4">
    <location>
        <begin position="55"/>
        <end position="151"/>
    </location>
</feature>
<evidence type="ECO:0000256" key="2">
    <source>
        <dbReference type="SAM" id="SignalP"/>
    </source>
</evidence>
<evidence type="ECO:0008006" key="7">
    <source>
        <dbReference type="Google" id="ProtNLM"/>
    </source>
</evidence>
<dbReference type="InterPro" id="IPR008963">
    <property type="entry name" value="Purple_acid_Pase-like_N"/>
</dbReference>
<accession>A0A3E0WQF6</accession>
<dbReference type="InterPro" id="IPR029052">
    <property type="entry name" value="Metallo-depent_PP-like"/>
</dbReference>
<dbReference type="InterPro" id="IPR004843">
    <property type="entry name" value="Calcineurin-like_PHP"/>
</dbReference>
<evidence type="ECO:0000259" key="3">
    <source>
        <dbReference type="Pfam" id="PF00149"/>
    </source>
</evidence>
<dbReference type="InterPro" id="IPR003961">
    <property type="entry name" value="FN3_dom"/>
</dbReference>
<evidence type="ECO:0000259" key="4">
    <source>
        <dbReference type="Pfam" id="PF16656"/>
    </source>
</evidence>
<gene>
    <name evidence="5" type="ORF">CAL65_14850</name>
</gene>
<protein>
    <recommendedName>
        <fullName evidence="7">Purple acid phosphatase N-terminal domain-containing protein</fullName>
    </recommendedName>
</protein>
<keyword evidence="1 2" id="KW-0732">Signal</keyword>
<dbReference type="AlphaFoldDB" id="A0A3E0WQF6"/>
<feature type="chain" id="PRO_5017539061" description="Purple acid phosphatase N-terminal domain-containing protein" evidence="2">
    <location>
        <begin position="33"/>
        <end position="289"/>
    </location>
</feature>
<evidence type="ECO:0000313" key="5">
    <source>
        <dbReference type="EMBL" id="RFA34639.1"/>
    </source>
</evidence>
<dbReference type="Gene3D" id="3.60.21.10">
    <property type="match status" value="1"/>
</dbReference>
<evidence type="ECO:0000313" key="6">
    <source>
        <dbReference type="Proteomes" id="UP000256763"/>
    </source>
</evidence>
<name>A0A3E0WQF6_9GAMM</name>
<feature type="domain" description="Calcineurin-like phosphoesterase" evidence="3">
    <location>
        <begin position="175"/>
        <end position="253"/>
    </location>
</feature>
<organism evidence="5 6">
    <name type="scientific">Alkalilimnicola ehrlichii</name>
    <dbReference type="NCBI Taxonomy" id="351052"/>
    <lineage>
        <taxon>Bacteria</taxon>
        <taxon>Pseudomonadati</taxon>
        <taxon>Pseudomonadota</taxon>
        <taxon>Gammaproteobacteria</taxon>
        <taxon>Chromatiales</taxon>
        <taxon>Ectothiorhodospiraceae</taxon>
        <taxon>Alkalilimnicola</taxon>
    </lineage>
</organism>
<dbReference type="Gene3D" id="2.60.40.380">
    <property type="entry name" value="Purple acid phosphatase-like, N-terminal"/>
    <property type="match status" value="1"/>
</dbReference>
<keyword evidence="6" id="KW-1185">Reference proteome</keyword>
<dbReference type="CDD" id="cd00838">
    <property type="entry name" value="MPP_superfamily"/>
    <property type="match status" value="1"/>
</dbReference>
<dbReference type="Pfam" id="PF00149">
    <property type="entry name" value="Metallophos"/>
    <property type="match status" value="1"/>
</dbReference>
<dbReference type="CDD" id="cd00063">
    <property type="entry name" value="FN3"/>
    <property type="match status" value="1"/>
</dbReference>
<dbReference type="GO" id="GO:0003993">
    <property type="term" value="F:acid phosphatase activity"/>
    <property type="evidence" value="ECO:0007669"/>
    <property type="project" value="InterPro"/>
</dbReference>
<dbReference type="Pfam" id="PF16656">
    <property type="entry name" value="Pur_ac_phosph_N"/>
    <property type="match status" value="1"/>
</dbReference>
<comment type="caution">
    <text evidence="5">The sequence shown here is derived from an EMBL/GenBank/DDBJ whole genome shotgun (WGS) entry which is preliminary data.</text>
</comment>
<dbReference type="SUPFAM" id="SSF49363">
    <property type="entry name" value="Purple acid phosphatase, N-terminal domain"/>
    <property type="match status" value="1"/>
</dbReference>
<dbReference type="RefSeq" id="WP_116348130.1">
    <property type="nucleotide sequence ID" value="NZ_NFZW01000015.1"/>
</dbReference>
<dbReference type="Proteomes" id="UP000256763">
    <property type="component" value="Unassembled WGS sequence"/>
</dbReference>
<dbReference type="PANTHER" id="PTHR45867">
    <property type="entry name" value="PURPLE ACID PHOSPHATASE"/>
    <property type="match status" value="1"/>
</dbReference>
<dbReference type="PANTHER" id="PTHR45867:SF3">
    <property type="entry name" value="ACID PHOSPHATASE TYPE 7"/>
    <property type="match status" value="1"/>
</dbReference>
<reference evidence="6" key="1">
    <citation type="submission" date="2017-05" db="EMBL/GenBank/DDBJ databases">
        <authorList>
            <person name="Sharma S."/>
            <person name="Sidhu C."/>
            <person name="Pinnaka A.K."/>
        </authorList>
    </citation>
    <scope>NUCLEOTIDE SEQUENCE [LARGE SCALE GENOMIC DNA]</scope>
    <source>
        <strain evidence="6">AK93</strain>
    </source>
</reference>
<evidence type="ECO:0000256" key="1">
    <source>
        <dbReference type="ARBA" id="ARBA00022729"/>
    </source>
</evidence>
<dbReference type="SUPFAM" id="SSF56300">
    <property type="entry name" value="Metallo-dependent phosphatases"/>
    <property type="match status" value="1"/>
</dbReference>
<dbReference type="InterPro" id="IPR015914">
    <property type="entry name" value="PAPs_N"/>
</dbReference>
<proteinExistence type="predicted"/>
<dbReference type="GO" id="GO:0046872">
    <property type="term" value="F:metal ion binding"/>
    <property type="evidence" value="ECO:0007669"/>
    <property type="project" value="InterPro"/>
</dbReference>
<dbReference type="EMBL" id="NFZW01000015">
    <property type="protein sequence ID" value="RFA34639.1"/>
    <property type="molecule type" value="Genomic_DNA"/>
</dbReference>
<sequence length="289" mass="31663">MTMGLRAFLSPPRTALLASIGFALCASANVYAHSDHERNTLVPPGYTHYAPSPVPDRVVLTFAGDPATSAAVSWRTDTAVENPRAQIAPALDGPALHQVEQTVAAASVGLTMENGAALHHSVVFEGLEPDTVYAYRVSGGNTWSEWFQFRTASDSASEFAFIYFGDAQNAIKSHFSRVIRQAYSDMPKAALMVHAGDLVNSRDNRDDDEWGEWFDAGGWLLGMVPSVVAAGNHEFHKHELPDGTEEQRLSPHWAPQFRLPKTGRKDCGIRFTTSTIKAPASWFWTRPPP</sequence>